<reference evidence="1 2" key="1">
    <citation type="submission" date="2019-07" db="EMBL/GenBank/DDBJ databases">
        <title>Whole genome shotgun sequence of Microvirga aerophila NBRC 106136.</title>
        <authorList>
            <person name="Hosoyama A."/>
            <person name="Uohara A."/>
            <person name="Ohji S."/>
            <person name="Ichikawa N."/>
        </authorList>
    </citation>
    <scope>NUCLEOTIDE SEQUENCE [LARGE SCALE GENOMIC DNA]</scope>
    <source>
        <strain evidence="1 2">NBRC 106136</strain>
    </source>
</reference>
<sequence length="85" mass="9840">MLLGHDIFVREPFRQHGNGDRDSLRPVAQIHMRSDARLEDRLFDDQNIIMFDGATEEMLRTLPHEVPPEVGKTNQERLFGVGLEQ</sequence>
<comment type="caution">
    <text evidence="1">The sequence shown here is derived from an EMBL/GenBank/DDBJ whole genome shotgun (WGS) entry which is preliminary data.</text>
</comment>
<evidence type="ECO:0000313" key="1">
    <source>
        <dbReference type="EMBL" id="GEO12663.1"/>
    </source>
</evidence>
<proteinExistence type="predicted"/>
<organism evidence="1 2">
    <name type="scientific">Microvirga aerophila</name>
    <dbReference type="NCBI Taxonomy" id="670291"/>
    <lineage>
        <taxon>Bacteria</taxon>
        <taxon>Pseudomonadati</taxon>
        <taxon>Pseudomonadota</taxon>
        <taxon>Alphaproteobacteria</taxon>
        <taxon>Hyphomicrobiales</taxon>
        <taxon>Methylobacteriaceae</taxon>
        <taxon>Microvirga</taxon>
    </lineage>
</organism>
<gene>
    <name evidence="1" type="ORF">MAE02_03590</name>
</gene>
<protein>
    <submittedName>
        <fullName evidence="1">Uncharacterized protein</fullName>
    </submittedName>
</protein>
<accession>A0A512BL51</accession>
<dbReference type="Proteomes" id="UP000321085">
    <property type="component" value="Unassembled WGS sequence"/>
</dbReference>
<evidence type="ECO:0000313" key="2">
    <source>
        <dbReference type="Proteomes" id="UP000321085"/>
    </source>
</evidence>
<name>A0A512BL51_9HYPH</name>
<keyword evidence="2" id="KW-1185">Reference proteome</keyword>
<dbReference type="AlphaFoldDB" id="A0A512BL51"/>
<dbReference type="EMBL" id="BJYU01000002">
    <property type="protein sequence ID" value="GEO12663.1"/>
    <property type="molecule type" value="Genomic_DNA"/>
</dbReference>